<feature type="transmembrane region" description="Helical" evidence="1">
    <location>
        <begin position="7"/>
        <end position="27"/>
    </location>
</feature>
<evidence type="ECO:0000313" key="3">
    <source>
        <dbReference type="Proteomes" id="UP000037953"/>
    </source>
</evidence>
<accession>A0A0N0ZWJ1</accession>
<feature type="transmembrane region" description="Helical" evidence="1">
    <location>
        <begin position="92"/>
        <end position="113"/>
    </location>
</feature>
<organism evidence="2 3">
    <name type="scientific">Chryseobacterium indologenes</name>
    <name type="common">Flavobacterium indologenes</name>
    <dbReference type="NCBI Taxonomy" id="253"/>
    <lineage>
        <taxon>Bacteria</taxon>
        <taxon>Pseudomonadati</taxon>
        <taxon>Bacteroidota</taxon>
        <taxon>Flavobacteriia</taxon>
        <taxon>Flavobacteriales</taxon>
        <taxon>Weeksellaceae</taxon>
        <taxon>Chryseobacterium group</taxon>
        <taxon>Chryseobacterium</taxon>
    </lineage>
</organism>
<dbReference type="RefSeq" id="WP_062696442.1">
    <property type="nucleotide sequence ID" value="NZ_LJOD01000001.1"/>
</dbReference>
<protein>
    <submittedName>
        <fullName evidence="2">Uncharacterized protein</fullName>
    </submittedName>
</protein>
<name>A0A0N0ZWJ1_CHRID</name>
<evidence type="ECO:0000313" key="2">
    <source>
        <dbReference type="EMBL" id="KPE52870.1"/>
    </source>
</evidence>
<comment type="caution">
    <text evidence="2">The sequence shown here is derived from an EMBL/GenBank/DDBJ whole genome shotgun (WGS) entry which is preliminary data.</text>
</comment>
<dbReference type="Proteomes" id="UP000037953">
    <property type="component" value="Unassembled WGS sequence"/>
</dbReference>
<keyword evidence="1" id="KW-1133">Transmembrane helix</keyword>
<dbReference type="OrthoDB" id="1270942at2"/>
<dbReference type="EMBL" id="LJOD01000001">
    <property type="protein sequence ID" value="KPE52870.1"/>
    <property type="molecule type" value="Genomic_DNA"/>
</dbReference>
<feature type="transmembrane region" description="Helical" evidence="1">
    <location>
        <begin position="33"/>
        <end position="53"/>
    </location>
</feature>
<gene>
    <name evidence="2" type="ORF">AOB46_02450</name>
</gene>
<keyword evidence="1" id="KW-0472">Membrane</keyword>
<feature type="transmembrane region" description="Helical" evidence="1">
    <location>
        <begin position="60"/>
        <end position="80"/>
    </location>
</feature>
<dbReference type="AlphaFoldDB" id="A0A0N0ZWJ1"/>
<evidence type="ECO:0000256" key="1">
    <source>
        <dbReference type="SAM" id="Phobius"/>
    </source>
</evidence>
<keyword evidence="1" id="KW-0812">Transmembrane</keyword>
<sequence>MKTFTKIDYFIQIFALLVGFLSLINGFQDMGALRFYFIVGGSQLISFMIRLFLKEKKSPGYIAYGILILPVWIILLVYFLMGPFKYPASLLYLLMSSLMYSPIMAIIYIYYCYINYKFYNSES</sequence>
<reference evidence="3" key="2">
    <citation type="submission" date="2015-09" db="EMBL/GenBank/DDBJ databases">
        <title>Draft genome sequence of a multidrug-resistant Chryseobacterium indologenes isolate from Malaysia.</title>
        <authorList>
            <person name="Yu C.Y."/>
            <person name="Ang G.Y."/>
            <person name="Chan K.-G."/>
        </authorList>
    </citation>
    <scope>NUCLEOTIDE SEQUENCE [LARGE SCALE GENOMIC DNA]</scope>
    <source>
        <strain evidence="3">CI_885</strain>
    </source>
</reference>
<proteinExistence type="predicted"/>
<reference evidence="2 3" key="1">
    <citation type="journal article" date="2015" name="Genom Data">
        <title>Draft genome sequence of a multidrug-resistant Chryseobacterium indologenes isolate from Malaysia.</title>
        <authorList>
            <person name="Yu C.Y."/>
            <person name="Ang G.Y."/>
            <person name="Cheng H.J."/>
            <person name="Cheong Y.M."/>
            <person name="Yin W.F."/>
            <person name="Chan K.G."/>
        </authorList>
    </citation>
    <scope>NUCLEOTIDE SEQUENCE [LARGE SCALE GENOMIC DNA]</scope>
    <source>
        <strain evidence="2 3">CI_885</strain>
    </source>
</reference>
<dbReference type="PATRIC" id="fig|253.9.peg.520"/>